<reference evidence="1 2" key="1">
    <citation type="submission" date="2018-02" db="EMBL/GenBank/DDBJ databases">
        <title>Acetobacter orientalis genome.</title>
        <authorList>
            <person name="Nakashima N."/>
            <person name="Tamura T."/>
        </authorList>
    </citation>
    <scope>NUCLEOTIDE SEQUENCE [LARGE SCALE GENOMIC DNA]</scope>
    <source>
        <strain evidence="1 2">FAN1</strain>
    </source>
</reference>
<dbReference type="KEGG" id="aot:AcetOri_orf00610"/>
<gene>
    <name evidence="1" type="ORF">AcetOrient_orf00610</name>
</gene>
<dbReference type="EMBL" id="AP018515">
    <property type="protein sequence ID" value="BBC78768.1"/>
    <property type="molecule type" value="Genomic_DNA"/>
</dbReference>
<sequence length="293" mass="33136">MTSAYERWVGHMELRLHVAHKTSEGLPLSVALKRLISIKDNIEKNKFDDGRWIIFLSDIAYTPEKDFFTLLFLGVDKHSGEKCYADIKTLNIREIEKLETEGGAVSAHLCISGKAKAGTDLFQALLEEVDGLSRTRIVSFLKNIIRANCIFVHKDSNGENQECESVLDSYTTNDISIGEQMKNARLLAVDFVDNRKKQDIDPDLGFYERARIVQFRPTQTARGTLASDLLQKILNKFSRDEYPEVRIKIEDSNGAQRTARANEDCADVLTSAFQKRTLISDISPEMTEATKIL</sequence>
<dbReference type="AlphaFoldDB" id="A0A2Z5ZE09"/>
<proteinExistence type="predicted"/>
<evidence type="ECO:0000313" key="2">
    <source>
        <dbReference type="Proteomes" id="UP000270034"/>
    </source>
</evidence>
<evidence type="ECO:0000313" key="1">
    <source>
        <dbReference type="EMBL" id="BBC78768.1"/>
    </source>
</evidence>
<dbReference type="Proteomes" id="UP000270034">
    <property type="component" value="Chromosome"/>
</dbReference>
<accession>A0A2Z5ZE09</accession>
<protein>
    <submittedName>
        <fullName evidence="1">Exported phage protein</fullName>
    </submittedName>
</protein>
<organism evidence="1 2">
    <name type="scientific">Acetobacter orientalis</name>
    <dbReference type="NCBI Taxonomy" id="146474"/>
    <lineage>
        <taxon>Bacteria</taxon>
        <taxon>Pseudomonadati</taxon>
        <taxon>Pseudomonadota</taxon>
        <taxon>Alphaproteobacteria</taxon>
        <taxon>Acetobacterales</taxon>
        <taxon>Acetobacteraceae</taxon>
        <taxon>Acetobacter</taxon>
    </lineage>
</organism>
<name>A0A2Z5ZE09_9PROT</name>